<accession>A0A3L8PQX5</accession>
<comment type="caution">
    <text evidence="1">The sequence shown here is derived from an EMBL/GenBank/DDBJ whole genome shotgun (WGS) entry which is preliminary data.</text>
</comment>
<reference evidence="1 2" key="1">
    <citation type="submission" date="2018-09" db="EMBL/GenBank/DDBJ databases">
        <title>Phylogeny of the Shewanellaceae, and recommendation for two new genera, Pseudoshewanella and Parashewanella.</title>
        <authorList>
            <person name="Wang G."/>
        </authorList>
    </citation>
    <scope>NUCLEOTIDE SEQUENCE [LARGE SCALE GENOMIC DNA]</scope>
    <source>
        <strain evidence="1 2">C51</strain>
    </source>
</reference>
<dbReference type="OrthoDB" id="5769209at2"/>
<keyword evidence="2" id="KW-1185">Reference proteome</keyword>
<dbReference type="NCBIfam" id="NF047593">
    <property type="entry name" value="IS66_ISAeme5_TnpA"/>
    <property type="match status" value="1"/>
</dbReference>
<dbReference type="RefSeq" id="WP_121840867.1">
    <property type="nucleotide sequence ID" value="NZ_ML014891.1"/>
</dbReference>
<evidence type="ECO:0000313" key="1">
    <source>
        <dbReference type="EMBL" id="RLV57791.1"/>
    </source>
</evidence>
<dbReference type="AlphaFoldDB" id="A0A3L8PQX5"/>
<name>A0A3L8PQX5_9GAMM</name>
<gene>
    <name evidence="1" type="ORF">D5018_20665</name>
</gene>
<sequence>MTARNYRTAEQWQQVFQLFEQSNLSISDFCRQHKLSTSCFYAWRKRCASLEVDTSPTTPPSEQWQSITLPKLNSAPKETERSWDIELSLPNGVTLKMRNHVAS</sequence>
<evidence type="ECO:0008006" key="3">
    <source>
        <dbReference type="Google" id="ProtNLM"/>
    </source>
</evidence>
<organism evidence="1 2">
    <name type="scientific">Parashewanella curva</name>
    <dbReference type="NCBI Taxonomy" id="2338552"/>
    <lineage>
        <taxon>Bacteria</taxon>
        <taxon>Pseudomonadati</taxon>
        <taxon>Pseudomonadota</taxon>
        <taxon>Gammaproteobacteria</taxon>
        <taxon>Alteromonadales</taxon>
        <taxon>Shewanellaceae</taxon>
        <taxon>Parashewanella</taxon>
    </lineage>
</organism>
<evidence type="ECO:0000313" key="2">
    <source>
        <dbReference type="Proteomes" id="UP000281474"/>
    </source>
</evidence>
<protein>
    <recommendedName>
        <fullName evidence="3">IS66 family insertion sequence element accessory protein TnpB</fullName>
    </recommendedName>
</protein>
<proteinExistence type="predicted"/>
<dbReference type="EMBL" id="QZEI01000142">
    <property type="protein sequence ID" value="RLV57791.1"/>
    <property type="molecule type" value="Genomic_DNA"/>
</dbReference>
<dbReference type="Proteomes" id="UP000281474">
    <property type="component" value="Unassembled WGS sequence"/>
</dbReference>